<feature type="region of interest" description="Disordered" evidence="1">
    <location>
        <begin position="348"/>
        <end position="374"/>
    </location>
</feature>
<evidence type="ECO:0000256" key="1">
    <source>
        <dbReference type="SAM" id="MobiDB-lite"/>
    </source>
</evidence>
<comment type="caution">
    <text evidence="2">The sequence shown here is derived from an EMBL/GenBank/DDBJ whole genome shotgun (WGS) entry which is preliminary data.</text>
</comment>
<dbReference type="EMBL" id="NIRI02000056">
    <property type="protein sequence ID" value="KAG5446588.1"/>
    <property type="molecule type" value="Genomic_DNA"/>
</dbReference>
<dbReference type="OrthoDB" id="6351677at2759"/>
<dbReference type="AlphaFoldDB" id="A0A8T1MC93"/>
<gene>
    <name evidence="2" type="ORF">CSKR_203520</name>
</gene>
<protein>
    <submittedName>
        <fullName evidence="2">Uncharacterized protein</fullName>
    </submittedName>
</protein>
<evidence type="ECO:0000313" key="3">
    <source>
        <dbReference type="Proteomes" id="UP000286415"/>
    </source>
</evidence>
<reference evidence="2 3" key="1">
    <citation type="journal article" date="2018" name="Biotechnol. Adv.">
        <title>Improved genomic resources and new bioinformatic workflow for the carcinogenic parasite Clonorchis sinensis: Biotechnological implications.</title>
        <authorList>
            <person name="Wang D."/>
            <person name="Korhonen P.K."/>
            <person name="Gasser R.B."/>
            <person name="Young N.D."/>
        </authorList>
    </citation>
    <scope>NUCLEOTIDE SEQUENCE [LARGE SCALE GENOMIC DNA]</scope>
    <source>
        <strain evidence="2">Cs-k2</strain>
    </source>
</reference>
<accession>A0A8T1MC93</accession>
<evidence type="ECO:0000313" key="2">
    <source>
        <dbReference type="EMBL" id="KAG5446588.1"/>
    </source>
</evidence>
<sequence>MACLRLRSAAQKNESMRQLEGIQFQRLCQTRCINFANLKRFYRSEFKKNKDFQKRTATRSCKTTEEHPSSAKKCLKFVFQVDILHFNERTNIPRFRLFRISKCTTFHGPSSAQSQGYTSRLDKLSLSTEAAECDILSGVIATMEILMKQFSRLPFQVSTKQPSVISMSNLLRFLKRWSKRNGHSMETLNSNLPNWISYSYDGTLTVNYPSGHPAIIWTPTFTIYKKETKDDRHLSSHRSGAKSPSKGKINRRKAEALSQIRAGSEQPNTPAAQVRKSGFFLLVFDLPMVTTFPTQQVTSLGPHSKIRFSKNYEPRANHSGLLAQRRSIYDFQKRKCLQESVVPRDAADIDGLSTAETEGTTSGTSDRVSSISESQSEYTGADSSLIGQLLAYYTPSQHGAVFQNQTLAGSTDKVQWLNPFQLVFTEDRAYRFLQSGHSAPQFPFEWHRQNTSSWPATLDVQLNKHIRVYCTGSQDFTVTFSVNKQLELKVVCTQKSVSEPEEDCVSSEQRTIDTTLLANLPYLSVRDEHVSYKVTAWRKKRQYLEEMNTDDEQDQWDGRSHAQSPTGPTKYRLSPVLHGEASHSVQQNRLKWFPVKCPKMLRACIQKLQRLHLYEHTEHCSDHLCKKVSKEMSPNAQQSRLVSLLSRYQLRLQDIISCGCQCSKTKLPLLTDLEMDVFLNILAPPDQAIVLSVFDS</sequence>
<dbReference type="Proteomes" id="UP000286415">
    <property type="component" value="Unassembled WGS sequence"/>
</dbReference>
<keyword evidence="3" id="KW-1185">Reference proteome</keyword>
<feature type="region of interest" description="Disordered" evidence="1">
    <location>
        <begin position="548"/>
        <end position="570"/>
    </location>
</feature>
<proteinExistence type="predicted"/>
<reference evidence="2 3" key="2">
    <citation type="journal article" date="2021" name="Genomics">
        <title>High-quality reference genome for Clonorchis sinensis.</title>
        <authorList>
            <person name="Young N.D."/>
            <person name="Stroehlein A.J."/>
            <person name="Kinkar L."/>
            <person name="Wang T."/>
            <person name="Sohn W.M."/>
            <person name="Chang B.C.H."/>
            <person name="Kaur P."/>
            <person name="Weisz D."/>
            <person name="Dudchenko O."/>
            <person name="Aiden E.L."/>
            <person name="Korhonen P.K."/>
            <person name="Gasser R.B."/>
        </authorList>
    </citation>
    <scope>NUCLEOTIDE SEQUENCE [LARGE SCALE GENOMIC DNA]</scope>
    <source>
        <strain evidence="2">Cs-k2</strain>
    </source>
</reference>
<feature type="region of interest" description="Disordered" evidence="1">
    <location>
        <begin position="228"/>
        <end position="271"/>
    </location>
</feature>
<name>A0A8T1MC93_CLOSI</name>
<feature type="compositionally biased region" description="Low complexity" evidence="1">
    <location>
        <begin position="353"/>
        <end position="365"/>
    </location>
</feature>
<organism evidence="2 3">
    <name type="scientific">Clonorchis sinensis</name>
    <name type="common">Chinese liver fluke</name>
    <dbReference type="NCBI Taxonomy" id="79923"/>
    <lineage>
        <taxon>Eukaryota</taxon>
        <taxon>Metazoa</taxon>
        <taxon>Spiralia</taxon>
        <taxon>Lophotrochozoa</taxon>
        <taxon>Platyhelminthes</taxon>
        <taxon>Trematoda</taxon>
        <taxon>Digenea</taxon>
        <taxon>Opisthorchiida</taxon>
        <taxon>Opisthorchiata</taxon>
        <taxon>Opisthorchiidae</taxon>
        <taxon>Clonorchis</taxon>
    </lineage>
</organism>
<feature type="non-terminal residue" evidence="2">
    <location>
        <position position="696"/>
    </location>
</feature>